<feature type="compositionally biased region" description="Basic and acidic residues" evidence="1">
    <location>
        <begin position="214"/>
        <end position="242"/>
    </location>
</feature>
<dbReference type="SUPFAM" id="SSF48403">
    <property type="entry name" value="Ankyrin repeat"/>
    <property type="match status" value="1"/>
</dbReference>
<dbReference type="InterPro" id="IPR036770">
    <property type="entry name" value="Ankyrin_rpt-contain_sf"/>
</dbReference>
<dbReference type="CDD" id="cd16655">
    <property type="entry name" value="RING-Ubox_WDSUB1-like"/>
    <property type="match status" value="1"/>
</dbReference>
<evidence type="ECO:0000313" key="3">
    <source>
        <dbReference type="EMBL" id="CAD9825514.1"/>
    </source>
</evidence>
<sequence length="321" mass="35841">MEYLKRIAPRRELVCPITQELLRDPVAAEDGHTYERTAILRWFATGHSRSPVLNSLLSGRRLISNLALQGMAQAHAEQLGSELLQRCRHLFQTTSTFNHNKNNSTTNTTESSSSSLTVATRVPDGGKRIRGLLDHGADPNIKCLVTGNTALLFVIQAGELHLAQDLLNHEYGASVLVTNQNGKTPLYAAEACFSTCTTVETKLQWSAFLEDLRKSEQTERDTEERRTQERQRVNQEHRDTQRDLAASARDAADSARAGVPRGLGELEDGWGYFPSLTALQFQGSIPPPPASVAEQEKQERRRIDFVLRSLTTIVVVFFLLY</sequence>
<gene>
    <name evidence="3" type="ORF">ASEP1449_LOCUS17348</name>
</gene>
<dbReference type="InterPro" id="IPR052085">
    <property type="entry name" value="WD-SAM-U-box"/>
</dbReference>
<dbReference type="Gene3D" id="3.30.40.10">
    <property type="entry name" value="Zinc/RING finger domain, C3HC4 (zinc finger)"/>
    <property type="match status" value="1"/>
</dbReference>
<organism evidence="3">
    <name type="scientific">Attheya septentrionalis</name>
    <dbReference type="NCBI Taxonomy" id="420275"/>
    <lineage>
        <taxon>Eukaryota</taxon>
        <taxon>Sar</taxon>
        <taxon>Stramenopiles</taxon>
        <taxon>Ochrophyta</taxon>
        <taxon>Bacillariophyta</taxon>
        <taxon>Coscinodiscophyceae</taxon>
        <taxon>Chaetocerotophycidae</taxon>
        <taxon>Chaetocerotales</taxon>
        <taxon>Attheyaceae</taxon>
        <taxon>Attheya</taxon>
    </lineage>
</organism>
<dbReference type="Gene3D" id="1.25.40.20">
    <property type="entry name" value="Ankyrin repeat-containing domain"/>
    <property type="match status" value="1"/>
</dbReference>
<dbReference type="PROSITE" id="PS51698">
    <property type="entry name" value="U_BOX"/>
    <property type="match status" value="1"/>
</dbReference>
<dbReference type="SMART" id="SM00504">
    <property type="entry name" value="Ubox"/>
    <property type="match status" value="1"/>
</dbReference>
<dbReference type="EMBL" id="HBHQ01025670">
    <property type="protein sequence ID" value="CAD9825514.1"/>
    <property type="molecule type" value="Transcribed_RNA"/>
</dbReference>
<protein>
    <recommendedName>
        <fullName evidence="2">U-box domain-containing protein</fullName>
    </recommendedName>
</protein>
<dbReference type="AlphaFoldDB" id="A0A7S2UQV2"/>
<evidence type="ECO:0000259" key="2">
    <source>
        <dbReference type="PROSITE" id="PS51698"/>
    </source>
</evidence>
<feature type="domain" description="U-box" evidence="2">
    <location>
        <begin position="8"/>
        <end position="82"/>
    </location>
</feature>
<dbReference type="SUPFAM" id="SSF57850">
    <property type="entry name" value="RING/U-box"/>
    <property type="match status" value="1"/>
</dbReference>
<feature type="region of interest" description="Disordered" evidence="1">
    <location>
        <begin position="214"/>
        <end position="260"/>
    </location>
</feature>
<dbReference type="GO" id="GO:0004842">
    <property type="term" value="F:ubiquitin-protein transferase activity"/>
    <property type="evidence" value="ECO:0007669"/>
    <property type="project" value="InterPro"/>
</dbReference>
<reference evidence="3" key="1">
    <citation type="submission" date="2021-01" db="EMBL/GenBank/DDBJ databases">
        <authorList>
            <person name="Corre E."/>
            <person name="Pelletier E."/>
            <person name="Niang G."/>
            <person name="Scheremetjew M."/>
            <person name="Finn R."/>
            <person name="Kale V."/>
            <person name="Holt S."/>
            <person name="Cochrane G."/>
            <person name="Meng A."/>
            <person name="Brown T."/>
            <person name="Cohen L."/>
        </authorList>
    </citation>
    <scope>NUCLEOTIDE SEQUENCE</scope>
    <source>
        <strain evidence="3">CCMP2084</strain>
    </source>
</reference>
<feature type="region of interest" description="Disordered" evidence="1">
    <location>
        <begin position="96"/>
        <end position="119"/>
    </location>
</feature>
<proteinExistence type="predicted"/>
<dbReference type="Pfam" id="PF04564">
    <property type="entry name" value="U-box"/>
    <property type="match status" value="1"/>
</dbReference>
<dbReference type="InterPro" id="IPR013083">
    <property type="entry name" value="Znf_RING/FYVE/PHD"/>
</dbReference>
<dbReference type="PANTHER" id="PTHR46573">
    <property type="entry name" value="WD REPEAT, SAM AND U-BOX DOMAIN-CONTAINING PROTEIN 1"/>
    <property type="match status" value="1"/>
</dbReference>
<dbReference type="InterPro" id="IPR003613">
    <property type="entry name" value="Ubox_domain"/>
</dbReference>
<name>A0A7S2UQV2_9STRA</name>
<dbReference type="GO" id="GO:0016567">
    <property type="term" value="P:protein ubiquitination"/>
    <property type="evidence" value="ECO:0007669"/>
    <property type="project" value="InterPro"/>
</dbReference>
<feature type="compositionally biased region" description="Low complexity" evidence="1">
    <location>
        <begin position="245"/>
        <end position="257"/>
    </location>
</feature>
<dbReference type="PANTHER" id="PTHR46573:SF1">
    <property type="entry name" value="WD REPEAT, SAM AND U-BOX DOMAIN-CONTAINING PROTEIN 1"/>
    <property type="match status" value="1"/>
</dbReference>
<evidence type="ECO:0000256" key="1">
    <source>
        <dbReference type="SAM" id="MobiDB-lite"/>
    </source>
</evidence>
<accession>A0A7S2UQV2</accession>